<dbReference type="InterPro" id="IPR048147">
    <property type="entry name" value="CBO0543-like"/>
</dbReference>
<sequence length="147" mass="17611">MKQSKKSSLRSSPKRSYSVKRNKLSGYGSTLLFASLLGTYLDLYFVGKQFYQFPVRPFPEIFSINIGFTLVGLPLFTFFFLYFSDTMTSFKRFVFMVMMSLLMAIFEKLAEGFGFFNHSDQWKHYYSSIGYFLFMLLIWRFYRWRRS</sequence>
<accession>A0A285D792</accession>
<reference evidence="2 3" key="1">
    <citation type="submission" date="2017-08" db="EMBL/GenBank/DDBJ databases">
        <authorList>
            <person name="de Groot N.N."/>
        </authorList>
    </citation>
    <scope>NUCLEOTIDE SEQUENCE [LARGE SCALE GENOMIC DNA]</scope>
    <source>
        <strain evidence="2 3">JC228</strain>
    </source>
</reference>
<gene>
    <name evidence="2" type="ORF">SAMN05877753_110221</name>
</gene>
<feature type="transmembrane region" description="Helical" evidence="1">
    <location>
        <begin position="93"/>
        <end position="110"/>
    </location>
</feature>
<keyword evidence="1" id="KW-0472">Membrane</keyword>
<feature type="transmembrane region" description="Helical" evidence="1">
    <location>
        <begin position="24"/>
        <end position="41"/>
    </location>
</feature>
<proteinExistence type="predicted"/>
<dbReference type="EMBL" id="OAOP01000010">
    <property type="protein sequence ID" value="SNX75023.1"/>
    <property type="molecule type" value="Genomic_DNA"/>
</dbReference>
<keyword evidence="1" id="KW-1133">Transmembrane helix</keyword>
<evidence type="ECO:0008006" key="4">
    <source>
        <dbReference type="Google" id="ProtNLM"/>
    </source>
</evidence>
<dbReference type="AlphaFoldDB" id="A0A285D792"/>
<evidence type="ECO:0000313" key="2">
    <source>
        <dbReference type="EMBL" id="SNX75023.1"/>
    </source>
</evidence>
<evidence type="ECO:0000256" key="1">
    <source>
        <dbReference type="SAM" id="Phobius"/>
    </source>
</evidence>
<feature type="transmembrane region" description="Helical" evidence="1">
    <location>
        <begin position="61"/>
        <end position="81"/>
    </location>
</feature>
<dbReference type="Proteomes" id="UP000219546">
    <property type="component" value="Unassembled WGS sequence"/>
</dbReference>
<name>A0A285D792_9BACI</name>
<protein>
    <recommendedName>
        <fullName evidence="4">Group-specific protein</fullName>
    </recommendedName>
</protein>
<keyword evidence="3" id="KW-1185">Reference proteome</keyword>
<evidence type="ECO:0000313" key="3">
    <source>
        <dbReference type="Proteomes" id="UP000219546"/>
    </source>
</evidence>
<feature type="transmembrane region" description="Helical" evidence="1">
    <location>
        <begin position="125"/>
        <end position="142"/>
    </location>
</feature>
<organism evidence="2 3">
    <name type="scientific">Bacillus oleivorans</name>
    <dbReference type="NCBI Taxonomy" id="1448271"/>
    <lineage>
        <taxon>Bacteria</taxon>
        <taxon>Bacillati</taxon>
        <taxon>Bacillota</taxon>
        <taxon>Bacilli</taxon>
        <taxon>Bacillales</taxon>
        <taxon>Bacillaceae</taxon>
        <taxon>Bacillus</taxon>
    </lineage>
</organism>
<keyword evidence="1" id="KW-0812">Transmembrane</keyword>
<dbReference type="NCBIfam" id="NF041644">
    <property type="entry name" value="CBO0543_fam"/>
    <property type="match status" value="1"/>
</dbReference>